<dbReference type="EMBL" id="SSMQ01000037">
    <property type="protein sequence ID" value="TKD01841.1"/>
    <property type="molecule type" value="Genomic_DNA"/>
</dbReference>
<dbReference type="Gene3D" id="3.30.565.10">
    <property type="entry name" value="Histidine kinase-like ATPase, C-terminal domain"/>
    <property type="match status" value="1"/>
</dbReference>
<organism evidence="9 10">
    <name type="scientific">Polyangium fumosum</name>
    <dbReference type="NCBI Taxonomy" id="889272"/>
    <lineage>
        <taxon>Bacteria</taxon>
        <taxon>Pseudomonadati</taxon>
        <taxon>Myxococcota</taxon>
        <taxon>Polyangia</taxon>
        <taxon>Polyangiales</taxon>
        <taxon>Polyangiaceae</taxon>
        <taxon>Polyangium</taxon>
    </lineage>
</organism>
<dbReference type="SUPFAM" id="SSF55781">
    <property type="entry name" value="GAF domain-like"/>
    <property type="match status" value="1"/>
</dbReference>
<dbReference type="PANTHER" id="PTHR44936">
    <property type="entry name" value="SENSOR PROTEIN CREC"/>
    <property type="match status" value="1"/>
</dbReference>
<dbReference type="EC" id="2.7.13.3" evidence="2"/>
<dbReference type="SMART" id="SM00387">
    <property type="entry name" value="HATPase_c"/>
    <property type="match status" value="1"/>
</dbReference>
<comment type="caution">
    <text evidence="9">The sequence shown here is derived from an EMBL/GenBank/DDBJ whole genome shotgun (WGS) entry which is preliminary data.</text>
</comment>
<dbReference type="OrthoDB" id="9813149at2"/>
<proteinExistence type="predicted"/>
<dbReference type="Gene3D" id="3.30.450.40">
    <property type="match status" value="1"/>
</dbReference>
<dbReference type="Pfam" id="PF02518">
    <property type="entry name" value="HATPase_c"/>
    <property type="match status" value="1"/>
</dbReference>
<reference evidence="9 10" key="1">
    <citation type="submission" date="2019-04" db="EMBL/GenBank/DDBJ databases">
        <authorList>
            <person name="Li Y."/>
            <person name="Wang J."/>
        </authorList>
    </citation>
    <scope>NUCLEOTIDE SEQUENCE [LARGE SCALE GENOMIC DNA]</scope>
    <source>
        <strain evidence="9 10">DSM 14668</strain>
    </source>
</reference>
<dbReference type="SUPFAM" id="SSF55874">
    <property type="entry name" value="ATPase domain of HSP90 chaperone/DNA topoisomerase II/histidine kinase"/>
    <property type="match status" value="1"/>
</dbReference>
<dbReference type="InterPro" id="IPR029016">
    <property type="entry name" value="GAF-like_dom_sf"/>
</dbReference>
<gene>
    <name evidence="9" type="ORF">E8A74_30120</name>
</gene>
<dbReference type="InterPro" id="IPR005467">
    <property type="entry name" value="His_kinase_dom"/>
</dbReference>
<dbReference type="Proteomes" id="UP000309215">
    <property type="component" value="Unassembled WGS sequence"/>
</dbReference>
<feature type="region of interest" description="Disordered" evidence="7">
    <location>
        <begin position="543"/>
        <end position="612"/>
    </location>
</feature>
<keyword evidence="6" id="KW-0067">ATP-binding</keyword>
<dbReference type="Pfam" id="PF01590">
    <property type="entry name" value="GAF"/>
    <property type="match status" value="1"/>
</dbReference>
<evidence type="ECO:0000259" key="8">
    <source>
        <dbReference type="PROSITE" id="PS50109"/>
    </source>
</evidence>
<accession>A0A4U1J546</accession>
<dbReference type="GO" id="GO:0004673">
    <property type="term" value="F:protein histidine kinase activity"/>
    <property type="evidence" value="ECO:0007669"/>
    <property type="project" value="UniProtKB-EC"/>
</dbReference>
<dbReference type="InterPro" id="IPR003594">
    <property type="entry name" value="HATPase_dom"/>
</dbReference>
<name>A0A4U1J546_9BACT</name>
<sequence>MAARRTTATTRPSPSLQALLGLSGLLARGKPGGLLSEALALVLEGVGAQRGAAYEATEDGLELKADVGLPATLRAYIGTFPSAEVPWFPAQTAAKKRRITTEMDAATALAGRIDRELVNSAGWGTILAMPILIGRDVLGALVVATPSAEMLSPEAPFVLETAANMLALSMAHEKAQGRAAALAAEEVKPVAGALERRGADAKLARLAILGSLAAGFADEMRWPLSSLGTQLEEQEKLIGHLRVRFPGVASALDDLARIQDEATTALRFARTAGTRLLSALEDSSAEPVDLGDLAHEAAALVEPTARARNVDLLVTAVHGSSPIVVGKRSDLGQLLLSLLTNGVEACAVAAEAGTKAKAGEEPQKPLVCVTVTRDKEQVVVRVEDAGAGVPPDMRARIFDAFFTTKKESLGLGLTLARQVAVAHRGTLELDRSDLGGALLKVVLPAAPIGVSAARNHPPPPSRRKPLGSPSVPPAGPSTARDGWTSAPRAIEQKTPRKPVRAPLPVGNALVVAADTDVCAPTQRVPRTPSGGHAAQTPKVPAVVMSHRSRTAPRVDIVSSPKGYDSSQIATQKIAPKPPRTSTTPGGSVVPTARVPEAPKRAPRSRRSKESPQ</sequence>
<protein>
    <recommendedName>
        <fullName evidence="2">histidine kinase</fullName>
        <ecNumber evidence="2">2.7.13.3</ecNumber>
    </recommendedName>
</protein>
<evidence type="ECO:0000313" key="10">
    <source>
        <dbReference type="Proteomes" id="UP000309215"/>
    </source>
</evidence>
<keyword evidence="5" id="KW-0418">Kinase</keyword>
<evidence type="ECO:0000256" key="2">
    <source>
        <dbReference type="ARBA" id="ARBA00012438"/>
    </source>
</evidence>
<dbReference type="InterPro" id="IPR036890">
    <property type="entry name" value="HATPase_C_sf"/>
</dbReference>
<evidence type="ECO:0000256" key="7">
    <source>
        <dbReference type="SAM" id="MobiDB-lite"/>
    </source>
</evidence>
<dbReference type="AlphaFoldDB" id="A0A4U1J546"/>
<dbReference type="GO" id="GO:0005524">
    <property type="term" value="F:ATP binding"/>
    <property type="evidence" value="ECO:0007669"/>
    <property type="project" value="UniProtKB-KW"/>
</dbReference>
<comment type="catalytic activity">
    <reaction evidence="1">
        <text>ATP + protein L-histidine = ADP + protein N-phospho-L-histidine.</text>
        <dbReference type="EC" id="2.7.13.3"/>
    </reaction>
</comment>
<keyword evidence="3" id="KW-0808">Transferase</keyword>
<dbReference type="InterPro" id="IPR004358">
    <property type="entry name" value="Sig_transdc_His_kin-like_C"/>
</dbReference>
<keyword evidence="4" id="KW-0547">Nucleotide-binding</keyword>
<evidence type="ECO:0000256" key="5">
    <source>
        <dbReference type="ARBA" id="ARBA00022777"/>
    </source>
</evidence>
<dbReference type="PANTHER" id="PTHR44936:SF10">
    <property type="entry name" value="SENSOR PROTEIN RSTB"/>
    <property type="match status" value="1"/>
</dbReference>
<evidence type="ECO:0000313" key="9">
    <source>
        <dbReference type="EMBL" id="TKD01841.1"/>
    </source>
</evidence>
<feature type="region of interest" description="Disordered" evidence="7">
    <location>
        <begin position="450"/>
        <end position="485"/>
    </location>
</feature>
<evidence type="ECO:0000256" key="6">
    <source>
        <dbReference type="ARBA" id="ARBA00022840"/>
    </source>
</evidence>
<evidence type="ECO:0000256" key="4">
    <source>
        <dbReference type="ARBA" id="ARBA00022741"/>
    </source>
</evidence>
<feature type="domain" description="Histidine kinase" evidence="8">
    <location>
        <begin position="215"/>
        <end position="447"/>
    </location>
</feature>
<dbReference type="InterPro" id="IPR003018">
    <property type="entry name" value="GAF"/>
</dbReference>
<dbReference type="RefSeq" id="WP_136932553.1">
    <property type="nucleotide sequence ID" value="NZ_SSMQ01000037.1"/>
</dbReference>
<dbReference type="PRINTS" id="PR00344">
    <property type="entry name" value="BCTRLSENSOR"/>
</dbReference>
<dbReference type="PROSITE" id="PS50109">
    <property type="entry name" value="HIS_KIN"/>
    <property type="match status" value="1"/>
</dbReference>
<keyword evidence="10" id="KW-1185">Reference proteome</keyword>
<evidence type="ECO:0000256" key="3">
    <source>
        <dbReference type="ARBA" id="ARBA00022679"/>
    </source>
</evidence>
<dbReference type="InterPro" id="IPR050980">
    <property type="entry name" value="2C_sensor_his_kinase"/>
</dbReference>
<evidence type="ECO:0000256" key="1">
    <source>
        <dbReference type="ARBA" id="ARBA00000085"/>
    </source>
</evidence>